<name>A0A7S0GQI7_9EUKA</name>
<dbReference type="EMBL" id="HBEM01004287">
    <property type="protein sequence ID" value="CAD8434297.1"/>
    <property type="molecule type" value="Transcribed_RNA"/>
</dbReference>
<sequence>MYRYGEHMWRSHIFGYRTDTAGAISSDRSQAPSSTARPSVFRGGSEFRRLRFVLVFLGAVPFFRARLRTGLDLVSVSLIKAAASSRICAIPSVADIAGSMPRVTYSVASGDGTLRR</sequence>
<accession>A0A7S0GQI7</accession>
<proteinExistence type="predicted"/>
<reference evidence="1" key="1">
    <citation type="submission" date="2021-01" db="EMBL/GenBank/DDBJ databases">
        <authorList>
            <person name="Corre E."/>
            <person name="Pelletier E."/>
            <person name="Niang G."/>
            <person name="Scheremetjew M."/>
            <person name="Finn R."/>
            <person name="Kale V."/>
            <person name="Holt S."/>
            <person name="Cochrane G."/>
            <person name="Meng A."/>
            <person name="Brown T."/>
            <person name="Cohen L."/>
        </authorList>
    </citation>
    <scope>NUCLEOTIDE SEQUENCE</scope>
    <source>
        <strain evidence="1">CCMP2058</strain>
    </source>
</reference>
<organism evidence="1">
    <name type="scientific">Amorphochlora amoebiformis</name>
    <dbReference type="NCBI Taxonomy" id="1561963"/>
    <lineage>
        <taxon>Eukaryota</taxon>
        <taxon>Sar</taxon>
        <taxon>Rhizaria</taxon>
        <taxon>Cercozoa</taxon>
        <taxon>Chlorarachniophyceae</taxon>
        <taxon>Amorphochlora</taxon>
    </lineage>
</organism>
<dbReference type="AlphaFoldDB" id="A0A7S0GQI7"/>
<evidence type="ECO:0000313" key="1">
    <source>
        <dbReference type="EMBL" id="CAD8434297.1"/>
    </source>
</evidence>
<gene>
    <name evidence="1" type="ORF">LAMO00422_LOCUS3006</name>
</gene>
<protein>
    <submittedName>
        <fullName evidence="1">Uncharacterized protein</fullName>
    </submittedName>
</protein>